<feature type="chain" id="PRO_5046082016" description="LTXXQ motif family protein" evidence="2">
    <location>
        <begin position="28"/>
        <end position="185"/>
    </location>
</feature>
<evidence type="ECO:0000313" key="4">
    <source>
        <dbReference type="Proteomes" id="UP001495910"/>
    </source>
</evidence>
<feature type="compositionally biased region" description="Gly residues" evidence="1">
    <location>
        <begin position="164"/>
        <end position="185"/>
    </location>
</feature>
<dbReference type="EMBL" id="JBANDC010000011">
    <property type="protein sequence ID" value="MEM4989081.1"/>
    <property type="molecule type" value="Genomic_DNA"/>
</dbReference>
<dbReference type="Proteomes" id="UP001495910">
    <property type="component" value="Unassembled WGS sequence"/>
</dbReference>
<accession>A0ABU9PYJ7</accession>
<dbReference type="RefSeq" id="WP_092392805.1">
    <property type="nucleotide sequence ID" value="NZ_JBANDC010000011.1"/>
</dbReference>
<keyword evidence="4" id="KW-1185">Reference proteome</keyword>
<protein>
    <recommendedName>
        <fullName evidence="5">LTXXQ motif family protein</fullName>
    </recommendedName>
</protein>
<name>A0ABU9PYJ7_9BURK</name>
<feature type="region of interest" description="Disordered" evidence="1">
    <location>
        <begin position="150"/>
        <end position="185"/>
    </location>
</feature>
<comment type="caution">
    <text evidence="3">The sequence shown here is derived from an EMBL/GenBank/DDBJ whole genome shotgun (WGS) entry which is preliminary data.</text>
</comment>
<evidence type="ECO:0000256" key="1">
    <source>
        <dbReference type="SAM" id="MobiDB-lite"/>
    </source>
</evidence>
<evidence type="ECO:0000256" key="2">
    <source>
        <dbReference type="SAM" id="SignalP"/>
    </source>
</evidence>
<evidence type="ECO:0008006" key="5">
    <source>
        <dbReference type="Google" id="ProtNLM"/>
    </source>
</evidence>
<proteinExistence type="predicted"/>
<evidence type="ECO:0000313" key="3">
    <source>
        <dbReference type="EMBL" id="MEM4989081.1"/>
    </source>
</evidence>
<feature type="signal peptide" evidence="2">
    <location>
        <begin position="1"/>
        <end position="27"/>
    </location>
</feature>
<sequence length="185" mass="20008">MHVNQLRSALKWGSALVCLSLAASVLAAPVMDFRSEDVLSAADGVKDELHLNQNQQTLWRQIETKTRGILGEREKRQRDLQANMANGLKDPAIDLRQLSAAIDAESGLSAQDGRQLRDLWLTMNDALDDQQRQAVRLFLADRLQRVDQASCERSSVVGKDKLSGKGGHGGKGMGGMGGANGGGMQ</sequence>
<dbReference type="Gene3D" id="1.20.120.1490">
    <property type="match status" value="1"/>
</dbReference>
<organism evidence="3 4">
    <name type="scientific">Collimonas rhizosphaerae</name>
    <dbReference type="NCBI Taxonomy" id="3126357"/>
    <lineage>
        <taxon>Bacteria</taxon>
        <taxon>Pseudomonadati</taxon>
        <taxon>Pseudomonadota</taxon>
        <taxon>Betaproteobacteria</taxon>
        <taxon>Burkholderiales</taxon>
        <taxon>Oxalobacteraceae</taxon>
        <taxon>Collimonas</taxon>
    </lineage>
</organism>
<keyword evidence="2" id="KW-0732">Signal</keyword>
<gene>
    <name evidence="3" type="ORF">V8G57_16940</name>
</gene>
<reference evidence="3 4" key="1">
    <citation type="submission" date="2024-02" db="EMBL/GenBank/DDBJ databases">
        <title>Draft genome sequence of Collimonas sp. strain H4R21, an effective mineral-weathering bacterial strain isolated from the beech rhizosphere.</title>
        <authorList>
            <person name="Morin E."/>
            <person name="Uroz S."/>
            <person name="Leveau J.H.J."/>
            <person name="Kumar R."/>
            <person name="Rey M.W."/>
            <person name="Pham J."/>
        </authorList>
    </citation>
    <scope>NUCLEOTIDE SEQUENCE [LARGE SCALE GENOMIC DNA]</scope>
    <source>
        <strain evidence="3 4">H4R21</strain>
    </source>
</reference>